<proteinExistence type="inferred from homology"/>
<dbReference type="GO" id="GO:0004674">
    <property type="term" value="F:protein serine/threonine kinase activity"/>
    <property type="evidence" value="ECO:0007669"/>
    <property type="project" value="TreeGrafter"/>
</dbReference>
<keyword evidence="11" id="KW-0009">Actin-binding</keyword>
<evidence type="ECO:0000256" key="11">
    <source>
        <dbReference type="PROSITE-ProRule" id="PRU00782"/>
    </source>
</evidence>
<dbReference type="Gene3D" id="1.20.58.530">
    <property type="match status" value="1"/>
</dbReference>
<evidence type="ECO:0000256" key="5">
    <source>
        <dbReference type="ARBA" id="ARBA00022741"/>
    </source>
</evidence>
<dbReference type="InterPro" id="IPR036961">
    <property type="entry name" value="Kinesin_motor_dom_sf"/>
</dbReference>
<dbReference type="GO" id="GO:0042995">
    <property type="term" value="C:cell projection"/>
    <property type="evidence" value="ECO:0007669"/>
    <property type="project" value="UniProtKB-SubCell"/>
</dbReference>
<evidence type="ECO:0000256" key="3">
    <source>
        <dbReference type="ARBA" id="ARBA00022490"/>
    </source>
</evidence>
<feature type="region of interest" description="Actin-binding" evidence="11">
    <location>
        <begin position="609"/>
        <end position="631"/>
    </location>
</feature>
<dbReference type="InterPro" id="IPR017855">
    <property type="entry name" value="SMAD-like_dom_sf"/>
</dbReference>
<evidence type="ECO:0000313" key="15">
    <source>
        <dbReference type="Proteomes" id="UP001165289"/>
    </source>
</evidence>
<keyword evidence="15" id="KW-1185">Reference proteome</keyword>
<dbReference type="Proteomes" id="UP001165289">
    <property type="component" value="Unassembled WGS sequence"/>
</dbReference>
<dbReference type="GO" id="GO:0030832">
    <property type="term" value="P:regulation of actin filament length"/>
    <property type="evidence" value="ECO:0007669"/>
    <property type="project" value="TreeGrafter"/>
</dbReference>
<keyword evidence="5 11" id="KW-0547">Nucleotide-binding</keyword>
<evidence type="ECO:0000256" key="2">
    <source>
        <dbReference type="ARBA" id="ARBA00004316"/>
    </source>
</evidence>
<dbReference type="GO" id="GO:0016459">
    <property type="term" value="C:myosin complex"/>
    <property type="evidence" value="ECO:0007669"/>
    <property type="project" value="UniProtKB-KW"/>
</dbReference>
<evidence type="ECO:0000256" key="9">
    <source>
        <dbReference type="ARBA" id="ARBA00023212"/>
    </source>
</evidence>
<dbReference type="PROSITE" id="PS51456">
    <property type="entry name" value="MYOSIN_MOTOR"/>
    <property type="match status" value="1"/>
</dbReference>
<dbReference type="PRINTS" id="PR00193">
    <property type="entry name" value="MYOSINHEAVY"/>
</dbReference>
<dbReference type="PROSITE" id="PS50096">
    <property type="entry name" value="IQ"/>
    <property type="match status" value="1"/>
</dbReference>
<keyword evidence="8 11" id="KW-0505">Motor protein</keyword>
<dbReference type="EMBL" id="JAKMXF010000144">
    <property type="protein sequence ID" value="KAI6656512.1"/>
    <property type="molecule type" value="Genomic_DNA"/>
</dbReference>
<keyword evidence="10" id="KW-0966">Cell projection</keyword>
<feature type="region of interest" description="Disordered" evidence="12">
    <location>
        <begin position="936"/>
        <end position="959"/>
    </location>
</feature>
<keyword evidence="7 11" id="KW-0518">Myosin</keyword>
<evidence type="ECO:0000256" key="4">
    <source>
        <dbReference type="ARBA" id="ARBA00022737"/>
    </source>
</evidence>
<comment type="subcellular location">
    <subcellularLocation>
        <location evidence="2">Cell projection</location>
    </subcellularLocation>
    <subcellularLocation>
        <location evidence="1">Cytoplasm</location>
        <location evidence="1">Cytoskeleton</location>
    </subcellularLocation>
</comment>
<dbReference type="CDD" id="cd00124">
    <property type="entry name" value="MYSc"/>
    <property type="match status" value="1"/>
</dbReference>
<keyword evidence="4" id="KW-0677">Repeat</keyword>
<dbReference type="InterPro" id="IPR052409">
    <property type="entry name" value="Myosin-III_kinase_activity"/>
</dbReference>
<dbReference type="InterPro" id="IPR027417">
    <property type="entry name" value="P-loop_NTPase"/>
</dbReference>
<gene>
    <name evidence="14" type="ORF">LOD99_1308</name>
</gene>
<dbReference type="Gene3D" id="1.20.5.4820">
    <property type="match status" value="1"/>
</dbReference>
<reference evidence="14 15" key="1">
    <citation type="journal article" date="2023" name="BMC Biol.">
        <title>The compact genome of the sponge Oopsacas minuta (Hexactinellida) is lacking key metazoan core genes.</title>
        <authorList>
            <person name="Santini S."/>
            <person name="Schenkelaars Q."/>
            <person name="Jourda C."/>
            <person name="Duchesne M."/>
            <person name="Belahbib H."/>
            <person name="Rocher C."/>
            <person name="Selva M."/>
            <person name="Riesgo A."/>
            <person name="Vervoort M."/>
            <person name="Leys S.P."/>
            <person name="Kodjabachian L."/>
            <person name="Le Bivic A."/>
            <person name="Borchiellini C."/>
            <person name="Claverie J.M."/>
            <person name="Renard E."/>
        </authorList>
    </citation>
    <scope>NUCLEOTIDE SEQUENCE [LARGE SCALE GENOMIC DNA]</scope>
    <source>
        <strain evidence="14">SPO-2</strain>
    </source>
</reference>
<dbReference type="Gene3D" id="1.20.120.720">
    <property type="entry name" value="Myosin VI head, motor domain, U50 subdomain"/>
    <property type="match status" value="1"/>
</dbReference>
<evidence type="ECO:0000256" key="8">
    <source>
        <dbReference type="ARBA" id="ARBA00023175"/>
    </source>
</evidence>
<dbReference type="SUPFAM" id="SSF52540">
    <property type="entry name" value="P-loop containing nucleoside triphosphate hydrolases"/>
    <property type="match status" value="1"/>
</dbReference>
<evidence type="ECO:0000256" key="7">
    <source>
        <dbReference type="ARBA" id="ARBA00023123"/>
    </source>
</evidence>
<evidence type="ECO:0000256" key="1">
    <source>
        <dbReference type="ARBA" id="ARBA00004245"/>
    </source>
</evidence>
<organism evidence="14 15">
    <name type="scientific">Oopsacas minuta</name>
    <dbReference type="NCBI Taxonomy" id="111878"/>
    <lineage>
        <taxon>Eukaryota</taxon>
        <taxon>Metazoa</taxon>
        <taxon>Porifera</taxon>
        <taxon>Hexactinellida</taxon>
        <taxon>Hexasterophora</taxon>
        <taxon>Lyssacinosida</taxon>
        <taxon>Leucopsacidae</taxon>
        <taxon>Oopsacas</taxon>
    </lineage>
</organism>
<dbReference type="GO" id="GO:0003779">
    <property type="term" value="F:actin binding"/>
    <property type="evidence" value="ECO:0007669"/>
    <property type="project" value="UniProtKB-KW"/>
</dbReference>
<dbReference type="GO" id="GO:0005524">
    <property type="term" value="F:ATP binding"/>
    <property type="evidence" value="ECO:0007669"/>
    <property type="project" value="UniProtKB-UniRule"/>
</dbReference>
<dbReference type="PANTHER" id="PTHR46256">
    <property type="entry name" value="AGAP011099-PA"/>
    <property type="match status" value="1"/>
</dbReference>
<keyword evidence="9" id="KW-0206">Cytoskeleton</keyword>
<name>A0AAV7K5E5_9METZ</name>
<accession>A0AAV7K5E5</accession>
<keyword evidence="6 11" id="KW-0067">ATP-binding</keyword>
<dbReference type="Gene3D" id="2.60.200.10">
    <property type="match status" value="1"/>
</dbReference>
<comment type="similarity">
    <text evidence="11">Belongs to the TRAFAC class myosin-kinesin ATPase superfamily. Myosin family.</text>
</comment>
<keyword evidence="3" id="KW-0963">Cytoplasm</keyword>
<comment type="caution">
    <text evidence="14">The sequence shown here is derived from an EMBL/GenBank/DDBJ whole genome shotgun (WGS) entry which is preliminary data.</text>
</comment>
<protein>
    <submittedName>
        <fullName evidence="14">Myosin-IIIb</fullName>
    </submittedName>
</protein>
<feature type="binding site" evidence="11">
    <location>
        <begin position="99"/>
        <end position="106"/>
    </location>
    <ligand>
        <name>ATP</name>
        <dbReference type="ChEBI" id="CHEBI:30616"/>
    </ligand>
</feature>
<evidence type="ECO:0000256" key="10">
    <source>
        <dbReference type="ARBA" id="ARBA00023273"/>
    </source>
</evidence>
<evidence type="ECO:0000256" key="12">
    <source>
        <dbReference type="SAM" id="MobiDB-lite"/>
    </source>
</evidence>
<dbReference type="GO" id="GO:0000146">
    <property type="term" value="F:microfilament motor activity"/>
    <property type="evidence" value="ECO:0007669"/>
    <property type="project" value="TreeGrafter"/>
</dbReference>
<feature type="domain" description="Myosin motor" evidence="13">
    <location>
        <begin position="5"/>
        <end position="728"/>
    </location>
</feature>
<dbReference type="SMART" id="SM00242">
    <property type="entry name" value="MYSc"/>
    <property type="match status" value="1"/>
</dbReference>
<dbReference type="Gene3D" id="1.10.10.820">
    <property type="match status" value="1"/>
</dbReference>
<dbReference type="Gene3D" id="3.40.850.10">
    <property type="entry name" value="Kinesin motor domain"/>
    <property type="match status" value="1"/>
</dbReference>
<dbReference type="Pfam" id="PF00063">
    <property type="entry name" value="Myosin_head"/>
    <property type="match status" value="1"/>
</dbReference>
<dbReference type="InterPro" id="IPR001609">
    <property type="entry name" value="Myosin_head_motor_dom-like"/>
</dbReference>
<dbReference type="PANTHER" id="PTHR46256:SF3">
    <property type="entry name" value="MYOSIN MOTOR DOMAIN-CONTAINING PROTEIN"/>
    <property type="match status" value="1"/>
</dbReference>
<evidence type="ECO:0000256" key="6">
    <source>
        <dbReference type="ARBA" id="ARBA00022840"/>
    </source>
</evidence>
<evidence type="ECO:0000313" key="14">
    <source>
        <dbReference type="EMBL" id="KAI6656512.1"/>
    </source>
</evidence>
<evidence type="ECO:0000259" key="13">
    <source>
        <dbReference type="PROSITE" id="PS51456"/>
    </source>
</evidence>
<sequence length="1451" mass="165230">MNGDDNTDNLATLPQITGQTITTTLTSRYTSQKIYTRIGDILIALNPFEDLDLYSDEAISEYSTHPEIYSLPPHIYSISQDSFNCLKDKGHNQCCVISGESGSGKTETAKLLMTFLSHSCETLVQHLPEQCHNMNPLIEAFGNAKTVMNANSSRFGKYVELQFTSVGELVGANITEYLLEKSRVISHAEGEQNFHIFYYLYAGLTPEYLSKLKLDISSNHRYLASNSVDTVILNDVTNQKMWRDKFQEIVHCFSTLGFSRELLFQMLSILITILYIGDIEFEMDEEDYAVIANPSLLIKVAGILGVTTRKLEYVLTTIVNTIKGGEIICKKCSVDKASALRDATAKAIYSRLFSWIIAQINASLGKDHWSGRVISVLDIFGFENFKSNYFEQLCIDTANEQLQFYFNQHIFAWEVDEYKSENIPLENIEFVNNKHICDMLLKRPGGIFSLLDEESVFPKANDQTFLDKIKTHCKDSEGILKFSRANNLSFKIRHFAGDVEYSCQDILEKNRDTLSDNIVQLLETCEHYLIRELFTKSSLTRIGNLQIKSKYLNCPKRSHSMKKTWGRATNRTHSIRQPIKKKTSKVSGSGSLIISGPPPTVGLMFRNSLCDLMEKMLSCTPHFIRCIKPNQRNFPGEVDKDFIERQLRSTGVLETVRIRQSGYSFRPEFATFLRSYGQLVFQFTANPQANKENCSTVLRKLGIEDWMMGETKVFLKYYHSAQLDKLNENQLTSIVTVQKIARSYLARHTIKRMKINANCEETIIGELCQQIEREGEQVMTELNRVCSKDSQAFISLTFRSISSLNIPDVSPCTTPADSPELVSPPLECLISFPPAPSISDLFHQLPELAESNTLVSSTSFDIRTVREADEERFSEYFEAENLPPKLRSCNSFGLPFTPVINKKRLSRYSVTRSSSKNSFDEDIQITDKRSLSESDSFVSKQIKSDNKNTRIHTQPTPCPYTRENGEIRNWLRILCSVEPVNKVSEFLISQPSIIINGNKNMFDPTTLSLGTILNPRKKGNGYFGKGIEIFRDMSGDVYCKRLSKNPITLLNFEKKNFYSKKLSALNGVLPLNELVKLIDFKKCCEFANEASGSGVVVFTPVETIWGLKLKFQLHKNETMIPNIEIHFLEAIDYYKKHYLKRPIESIGSFTTDGSIGSDGESQAIEETNTREGASIWVDIYRTHNKKHNRSVRRRNVLESSVFMSENTDTDISHIEIEKYIPPEKNTSIKSKTPVFRRKNKASKRAAINTQSQDIDQLLSHTDSILIDSSTPRPKSTELDLAVLNIPEIKISNEEDKITSKETRRRPTDLPSGKITYTSVRRRNREAERNRIHEGNFSPVSPSRDENRPLHLLAQPNVQQHYSQFHEGNVTAAQLQNAKIIQLHEAFLQQANELTKMKGVIFSSGIPKQRIEQSPPNLGMLTRKKWHKPMTENVVEKRPILSRATKRVNKLK</sequence>